<dbReference type="Pfam" id="PF00001">
    <property type="entry name" value="7tm_1"/>
    <property type="match status" value="1"/>
</dbReference>
<dbReference type="CDD" id="cd15060">
    <property type="entry name" value="7tmA_tyramine_octopamine_R-like"/>
    <property type="match status" value="1"/>
</dbReference>
<name>A0A7R8ZDV1_TIMDO</name>
<dbReference type="PROSITE" id="PS00237">
    <property type="entry name" value="G_PROTEIN_RECEP_F1_1"/>
    <property type="match status" value="1"/>
</dbReference>
<evidence type="ECO:0000256" key="9">
    <source>
        <dbReference type="ARBA" id="ARBA00023170"/>
    </source>
</evidence>
<reference evidence="16" key="1">
    <citation type="submission" date="2020-11" db="EMBL/GenBank/DDBJ databases">
        <authorList>
            <person name="Tran Van P."/>
        </authorList>
    </citation>
    <scope>NUCLEOTIDE SEQUENCE</scope>
</reference>
<keyword evidence="7 14" id="KW-0472">Membrane</keyword>
<evidence type="ECO:0000256" key="3">
    <source>
        <dbReference type="ARBA" id="ARBA00022475"/>
    </source>
</evidence>
<dbReference type="PRINTS" id="PR00664">
    <property type="entry name" value="OCTOPAMINER"/>
</dbReference>
<keyword evidence="8" id="KW-1015">Disulfide bond</keyword>
<accession>A0A7R8ZDV1</accession>
<evidence type="ECO:0000256" key="13">
    <source>
        <dbReference type="SAM" id="MobiDB-lite"/>
    </source>
</evidence>
<keyword evidence="10" id="KW-0325">Glycoprotein</keyword>
<keyword evidence="6 12" id="KW-0297">G-protein coupled receptor</keyword>
<dbReference type="GO" id="GO:0005886">
    <property type="term" value="C:plasma membrane"/>
    <property type="evidence" value="ECO:0007669"/>
    <property type="project" value="UniProtKB-SubCell"/>
</dbReference>
<dbReference type="Gene3D" id="1.20.1070.10">
    <property type="entry name" value="Rhodopsin 7-helix transmembrane proteins"/>
    <property type="match status" value="2"/>
</dbReference>
<gene>
    <name evidence="16" type="ORF">TDIB3V08_LOCUS10240</name>
</gene>
<evidence type="ECO:0000313" key="16">
    <source>
        <dbReference type="EMBL" id="CAD7204078.1"/>
    </source>
</evidence>
<evidence type="ECO:0000256" key="7">
    <source>
        <dbReference type="ARBA" id="ARBA00023136"/>
    </source>
</evidence>
<dbReference type="InterPro" id="IPR000276">
    <property type="entry name" value="GPCR_Rhodpsn"/>
</dbReference>
<evidence type="ECO:0000256" key="10">
    <source>
        <dbReference type="ARBA" id="ARBA00023180"/>
    </source>
</evidence>
<feature type="transmembrane region" description="Helical" evidence="14">
    <location>
        <begin position="483"/>
        <end position="502"/>
    </location>
</feature>
<feature type="transmembrane region" description="Helical" evidence="14">
    <location>
        <begin position="447"/>
        <end position="468"/>
    </location>
</feature>
<dbReference type="InterPro" id="IPR002002">
    <property type="entry name" value="Octopmn_rcpt"/>
</dbReference>
<evidence type="ECO:0000256" key="11">
    <source>
        <dbReference type="ARBA" id="ARBA00023224"/>
    </source>
</evidence>
<evidence type="ECO:0000256" key="1">
    <source>
        <dbReference type="ARBA" id="ARBA00004651"/>
    </source>
</evidence>
<keyword evidence="5 14" id="KW-1133">Transmembrane helix</keyword>
<dbReference type="EMBL" id="OA571619">
    <property type="protein sequence ID" value="CAD7204078.1"/>
    <property type="molecule type" value="Genomic_DNA"/>
</dbReference>
<comment type="subcellular location">
    <subcellularLocation>
        <location evidence="1">Cell membrane</location>
        <topology evidence="1">Multi-pass membrane protein</topology>
    </subcellularLocation>
</comment>
<feature type="region of interest" description="Disordered" evidence="13">
    <location>
        <begin position="303"/>
        <end position="373"/>
    </location>
</feature>
<feature type="transmembrane region" description="Helical" evidence="14">
    <location>
        <begin position="130"/>
        <end position="152"/>
    </location>
</feature>
<evidence type="ECO:0000259" key="15">
    <source>
        <dbReference type="PROSITE" id="PS50262"/>
    </source>
</evidence>
<keyword evidence="3" id="KW-1003">Cell membrane</keyword>
<evidence type="ECO:0000256" key="12">
    <source>
        <dbReference type="RuleBase" id="RU000688"/>
    </source>
</evidence>
<feature type="compositionally biased region" description="Basic and acidic residues" evidence="13">
    <location>
        <begin position="352"/>
        <end position="363"/>
    </location>
</feature>
<keyword evidence="4 12" id="KW-0812">Transmembrane</keyword>
<feature type="transmembrane region" description="Helical" evidence="14">
    <location>
        <begin position="172"/>
        <end position="193"/>
    </location>
</feature>
<sequence length="518" mass="57982">MRSPWCHLKAITIYGYLHYQGIYSQEVQLQLCLDTPHTLTMKFNSIQSNLSTLSQEMATVTPASMNLPSYGNKCPPDYFPNFKSVFSLSIAVPEWEAALTAVTLTLIILLVIVGNILVILSVFTYKPLRLVQNFFIVSLAIADLTVAFLVLPLNVAYSINGRWEFGTQVCKLWLTCDILCCTASILNLCAIALDRYWAITDPINYAQKRTARRVTLMIVGVWVLSIIISSPPLLGWNNWTSAIGGEVRCKLTSEQGYIVYSSLGSFYIPLFIMTSRCSSLQSEDYGRGRGPLPCTQLQRLNAGHRSYPHRPGSIGAPEQDSVTSSEGNTNEQPPPTDGKRKVFFKYGAVTSGKEESPQDEAAKMPKLGPDLNEATTDATKEIPKKRLKPTRTLKIIIPKAYSLTRIQNLAVTPTSPETPREGVPISQMLEIKHRISLSKERRAARTLGIIMGVFVVCWLPFFLMYVIVPFCAKCCPSDKLTNFITWLGYINSALNPIIYTIFNLDFRRAFKKLLHIKL</sequence>
<evidence type="ECO:0000256" key="8">
    <source>
        <dbReference type="ARBA" id="ARBA00023157"/>
    </source>
</evidence>
<dbReference type="FunFam" id="1.20.1070.10:FF:000248">
    <property type="entry name" value="5-hydroxytryptamine receptor 1A-beta"/>
    <property type="match status" value="1"/>
</dbReference>
<evidence type="ECO:0000256" key="5">
    <source>
        <dbReference type="ARBA" id="ARBA00022989"/>
    </source>
</evidence>
<dbReference type="SMART" id="SM01381">
    <property type="entry name" value="7TM_GPCR_Srsx"/>
    <property type="match status" value="1"/>
</dbReference>
<evidence type="ECO:0000256" key="14">
    <source>
        <dbReference type="SAM" id="Phobius"/>
    </source>
</evidence>
<keyword evidence="11 12" id="KW-0807">Transducer</keyword>
<dbReference type="PROSITE" id="PS50262">
    <property type="entry name" value="G_PROTEIN_RECEP_F1_2"/>
    <property type="match status" value="1"/>
</dbReference>
<dbReference type="PANTHER" id="PTHR24248">
    <property type="entry name" value="ADRENERGIC RECEPTOR-RELATED G-PROTEIN COUPLED RECEPTOR"/>
    <property type="match status" value="1"/>
</dbReference>
<feature type="compositionally biased region" description="Polar residues" evidence="13">
    <location>
        <begin position="320"/>
        <end position="331"/>
    </location>
</feature>
<dbReference type="InterPro" id="IPR017452">
    <property type="entry name" value="GPCR_Rhodpsn_7TM"/>
</dbReference>
<dbReference type="PANTHER" id="PTHR24248:SF174">
    <property type="entry name" value="TYRAMINE_OCTOPAMINE RECEPTOR"/>
    <property type="match status" value="1"/>
</dbReference>
<dbReference type="GO" id="GO:0004989">
    <property type="term" value="F:octopamine receptor activity"/>
    <property type="evidence" value="ECO:0007669"/>
    <property type="project" value="InterPro"/>
</dbReference>
<dbReference type="SUPFAM" id="SSF81321">
    <property type="entry name" value="Family A G protein-coupled receptor-like"/>
    <property type="match status" value="1"/>
</dbReference>
<keyword evidence="9 12" id="KW-0675">Receptor</keyword>
<evidence type="ECO:0000256" key="6">
    <source>
        <dbReference type="ARBA" id="ARBA00023040"/>
    </source>
</evidence>
<evidence type="ECO:0000256" key="2">
    <source>
        <dbReference type="ARBA" id="ARBA00010663"/>
    </source>
</evidence>
<feature type="transmembrane region" description="Helical" evidence="14">
    <location>
        <begin position="214"/>
        <end position="236"/>
    </location>
</feature>
<proteinExistence type="inferred from homology"/>
<dbReference type="PRINTS" id="PR00237">
    <property type="entry name" value="GPCRRHODOPSN"/>
</dbReference>
<feature type="domain" description="G-protein coupled receptors family 1 profile" evidence="15">
    <location>
        <begin position="114"/>
        <end position="499"/>
    </location>
</feature>
<feature type="transmembrane region" description="Helical" evidence="14">
    <location>
        <begin position="256"/>
        <end position="273"/>
    </location>
</feature>
<feature type="transmembrane region" description="Helical" evidence="14">
    <location>
        <begin position="97"/>
        <end position="123"/>
    </location>
</feature>
<evidence type="ECO:0000256" key="4">
    <source>
        <dbReference type="ARBA" id="ARBA00022692"/>
    </source>
</evidence>
<protein>
    <recommendedName>
        <fullName evidence="15">G-protein coupled receptors family 1 profile domain-containing protein</fullName>
    </recommendedName>
</protein>
<organism evidence="16">
    <name type="scientific">Timema douglasi</name>
    <name type="common">Walking stick</name>
    <dbReference type="NCBI Taxonomy" id="61478"/>
    <lineage>
        <taxon>Eukaryota</taxon>
        <taxon>Metazoa</taxon>
        <taxon>Ecdysozoa</taxon>
        <taxon>Arthropoda</taxon>
        <taxon>Hexapoda</taxon>
        <taxon>Insecta</taxon>
        <taxon>Pterygota</taxon>
        <taxon>Neoptera</taxon>
        <taxon>Polyneoptera</taxon>
        <taxon>Phasmatodea</taxon>
        <taxon>Timematodea</taxon>
        <taxon>Timematoidea</taxon>
        <taxon>Timematidae</taxon>
        <taxon>Timema</taxon>
    </lineage>
</organism>
<comment type="similarity">
    <text evidence="2 12">Belongs to the G-protein coupled receptor 1 family.</text>
</comment>
<dbReference type="AlphaFoldDB" id="A0A7R8ZDV1"/>